<accession>A0A086J2Y8</accession>
<dbReference type="PANTHER" id="PTHR46027">
    <property type="entry name" value="PEROXISOMAL TARGETING SIGNAL 2 RECEPTOR"/>
    <property type="match status" value="1"/>
</dbReference>
<dbReference type="GeneID" id="77675627"/>
<dbReference type="InterPro" id="IPR001680">
    <property type="entry name" value="WD40_rpt"/>
</dbReference>
<evidence type="ECO:0000256" key="4">
    <source>
        <dbReference type="ARBA" id="ARBA00022490"/>
    </source>
</evidence>
<keyword evidence="11" id="KW-1185">Reference proteome</keyword>
<keyword evidence="9" id="KW-0853">WD repeat</keyword>
<evidence type="ECO:0000313" key="10">
    <source>
        <dbReference type="EMBL" id="KFG26506.1"/>
    </source>
</evidence>
<organism evidence="10 11">
    <name type="scientific">Nematocida ausubeli (strain ATCC PRA-371 / ERTm2)</name>
    <name type="common">Nematode killer fungus</name>
    <dbReference type="NCBI Taxonomy" id="1913371"/>
    <lineage>
        <taxon>Eukaryota</taxon>
        <taxon>Fungi</taxon>
        <taxon>Fungi incertae sedis</taxon>
        <taxon>Microsporidia</taxon>
        <taxon>Nematocida</taxon>
    </lineage>
</organism>
<dbReference type="GO" id="GO:0005053">
    <property type="term" value="F:peroxisome matrix targeting signal-2 binding"/>
    <property type="evidence" value="ECO:0007669"/>
    <property type="project" value="InterPro"/>
</dbReference>
<gene>
    <name evidence="10" type="ORF">NESG_00654</name>
</gene>
<comment type="subcellular location">
    <subcellularLocation>
        <location evidence="2">Cytoplasm</location>
        <location evidence="2">Cytosol</location>
    </subcellularLocation>
    <subcellularLocation>
        <location evidence="1">Peroxisome matrix</location>
    </subcellularLocation>
</comment>
<protein>
    <recommendedName>
        <fullName evidence="8">Peroxin-7</fullName>
    </recommendedName>
</protein>
<evidence type="ECO:0000256" key="5">
    <source>
        <dbReference type="ARBA" id="ARBA00022927"/>
    </source>
</evidence>
<evidence type="ECO:0000313" key="11">
    <source>
        <dbReference type="Proteomes" id="UP000054524"/>
    </source>
</evidence>
<reference evidence="10 11" key="1">
    <citation type="journal article" date="2014" name="Genome Announc.">
        <title>Genome Sequence of the Microsporidian Species Nematocida sp1 Strain ERTm6 (ATCC PRA-372).</title>
        <authorList>
            <person name="Bakowski M.A."/>
            <person name="Priest M."/>
            <person name="Young S."/>
            <person name="Cuomo C.A."/>
            <person name="Troemel E.R."/>
        </authorList>
    </citation>
    <scope>NUCLEOTIDE SEQUENCE [LARGE SCALE GENOMIC DNA]</scope>
    <source>
        <strain evidence="10 11">ERTm6</strain>
    </source>
</reference>
<dbReference type="GO" id="GO:0005829">
    <property type="term" value="C:cytosol"/>
    <property type="evidence" value="ECO:0007669"/>
    <property type="project" value="UniProtKB-SubCell"/>
</dbReference>
<dbReference type="InterPro" id="IPR044536">
    <property type="entry name" value="PEX7"/>
</dbReference>
<dbReference type="SMART" id="SM00320">
    <property type="entry name" value="WD40"/>
    <property type="match status" value="5"/>
</dbReference>
<dbReference type="Gene3D" id="2.130.10.10">
    <property type="entry name" value="YVTN repeat-like/Quinoprotein amine dehydrogenase"/>
    <property type="match status" value="1"/>
</dbReference>
<dbReference type="PANTHER" id="PTHR46027:SF1">
    <property type="entry name" value="PEROXISOMAL TARGETING SIGNAL 2 RECEPTOR"/>
    <property type="match status" value="1"/>
</dbReference>
<dbReference type="GO" id="GO:0005782">
    <property type="term" value="C:peroxisomal matrix"/>
    <property type="evidence" value="ECO:0007669"/>
    <property type="project" value="UniProtKB-SubCell"/>
</dbReference>
<sequence length="265" mass="29068">MSIETRTAEALICSLQCNDKGSVVCAGTENGNITVYKIEEDGVLPIQNLAHGSSPIFSTLFMDDRIVAGTHDGHLLVWRLNQTEYVFESAITVFQGCINTIYECKGSVVCGCSDGRIRKVSLSGEVAAEWFAHKHGVTGISVYKNYIVSAGMDSVIKIWKEEDQSLVAELKEHSKAIRDCRICENPFDVFVIASCSDDGTLCLFTEEKVGSLEFTVDKHVIGTPCRKIAWSRLDHSVAVGYGQGEVKVFSPDSICKWKESSSVLP</sequence>
<evidence type="ECO:0000256" key="7">
    <source>
        <dbReference type="ARBA" id="ARBA00024017"/>
    </source>
</evidence>
<dbReference type="GO" id="GO:0016558">
    <property type="term" value="P:protein import into peroxisome matrix"/>
    <property type="evidence" value="ECO:0007669"/>
    <property type="project" value="InterPro"/>
</dbReference>
<evidence type="ECO:0000256" key="2">
    <source>
        <dbReference type="ARBA" id="ARBA00004514"/>
    </source>
</evidence>
<keyword evidence="3" id="KW-0813">Transport</keyword>
<evidence type="ECO:0000256" key="1">
    <source>
        <dbReference type="ARBA" id="ARBA00004253"/>
    </source>
</evidence>
<comment type="similarity">
    <text evidence="7">Belongs to the WD repeat peroxin-7 family.</text>
</comment>
<keyword evidence="5" id="KW-0653">Protein transport</keyword>
<dbReference type="HOGENOM" id="CLU_032441_0_2_1"/>
<dbReference type="AlphaFoldDB" id="A0A086J2Y8"/>
<dbReference type="InterPro" id="IPR015943">
    <property type="entry name" value="WD40/YVTN_repeat-like_dom_sf"/>
</dbReference>
<dbReference type="Proteomes" id="UP000054524">
    <property type="component" value="Unassembled WGS sequence"/>
</dbReference>
<feature type="repeat" description="WD" evidence="9">
    <location>
        <begin position="130"/>
        <end position="169"/>
    </location>
</feature>
<evidence type="ECO:0000256" key="6">
    <source>
        <dbReference type="ARBA" id="ARBA00023140"/>
    </source>
</evidence>
<evidence type="ECO:0000256" key="8">
    <source>
        <dbReference type="ARBA" id="ARBA00032565"/>
    </source>
</evidence>
<keyword evidence="4" id="KW-0963">Cytoplasm</keyword>
<comment type="caution">
    <text evidence="10">The sequence shown here is derived from an EMBL/GenBank/DDBJ whole genome shotgun (WGS) entry which is preliminary data.</text>
</comment>
<name>A0A086J2Y8_NEMA1</name>
<dbReference type="InterPro" id="IPR036322">
    <property type="entry name" value="WD40_repeat_dom_sf"/>
</dbReference>
<evidence type="ECO:0000256" key="3">
    <source>
        <dbReference type="ARBA" id="ARBA00022448"/>
    </source>
</evidence>
<proteinExistence type="inferred from homology"/>
<evidence type="ECO:0000256" key="9">
    <source>
        <dbReference type="PROSITE-ProRule" id="PRU00221"/>
    </source>
</evidence>
<dbReference type="EMBL" id="AKIJ01000002">
    <property type="protein sequence ID" value="KFG26506.1"/>
    <property type="molecule type" value="Genomic_DNA"/>
</dbReference>
<dbReference type="RefSeq" id="XP_052905061.1">
    <property type="nucleotide sequence ID" value="XM_053048301.1"/>
</dbReference>
<keyword evidence="6" id="KW-0576">Peroxisome</keyword>
<dbReference type="SUPFAM" id="SSF50978">
    <property type="entry name" value="WD40 repeat-like"/>
    <property type="match status" value="1"/>
</dbReference>
<dbReference type="PROSITE" id="PS50082">
    <property type="entry name" value="WD_REPEATS_2"/>
    <property type="match status" value="1"/>
</dbReference>
<dbReference type="Pfam" id="PF00400">
    <property type="entry name" value="WD40"/>
    <property type="match status" value="2"/>
</dbReference>